<organism evidence="8 9">
    <name type="scientific">Histidinibacterium lentulum</name>
    <dbReference type="NCBI Taxonomy" id="2480588"/>
    <lineage>
        <taxon>Bacteria</taxon>
        <taxon>Pseudomonadati</taxon>
        <taxon>Pseudomonadota</taxon>
        <taxon>Alphaproteobacteria</taxon>
        <taxon>Rhodobacterales</taxon>
        <taxon>Paracoccaceae</taxon>
        <taxon>Histidinibacterium</taxon>
    </lineage>
</organism>
<evidence type="ECO:0000256" key="4">
    <source>
        <dbReference type="PROSITE-ProRule" id="PRU00473"/>
    </source>
</evidence>
<feature type="region of interest" description="Disordered" evidence="5">
    <location>
        <begin position="34"/>
        <end position="55"/>
    </location>
</feature>
<evidence type="ECO:0000256" key="6">
    <source>
        <dbReference type="SAM" id="SignalP"/>
    </source>
</evidence>
<dbReference type="InterPro" id="IPR006665">
    <property type="entry name" value="OmpA-like"/>
</dbReference>
<keyword evidence="3" id="KW-0998">Cell outer membrane</keyword>
<dbReference type="InterPro" id="IPR050330">
    <property type="entry name" value="Bact_OuterMem_StrucFunc"/>
</dbReference>
<evidence type="ECO:0000256" key="1">
    <source>
        <dbReference type="ARBA" id="ARBA00004442"/>
    </source>
</evidence>
<accession>A0A3N2QRJ7</accession>
<dbReference type="Pfam" id="PF00691">
    <property type="entry name" value="OmpA"/>
    <property type="match status" value="1"/>
</dbReference>
<evidence type="ECO:0000259" key="7">
    <source>
        <dbReference type="PROSITE" id="PS51123"/>
    </source>
</evidence>
<evidence type="ECO:0000256" key="3">
    <source>
        <dbReference type="ARBA" id="ARBA00023237"/>
    </source>
</evidence>
<feature type="chain" id="PRO_5018124282" evidence="6">
    <location>
        <begin position="21"/>
        <end position="305"/>
    </location>
</feature>
<feature type="signal peptide" evidence="6">
    <location>
        <begin position="1"/>
        <end position="20"/>
    </location>
</feature>
<keyword evidence="2 4" id="KW-0472">Membrane</keyword>
<dbReference type="AlphaFoldDB" id="A0A3N2QRJ7"/>
<dbReference type="Gene3D" id="3.30.1330.60">
    <property type="entry name" value="OmpA-like domain"/>
    <property type="match status" value="1"/>
</dbReference>
<gene>
    <name evidence="8" type="ORF">EAT49_18195</name>
</gene>
<dbReference type="InterPro" id="IPR006664">
    <property type="entry name" value="OMP_bac"/>
</dbReference>
<protein>
    <submittedName>
        <fullName evidence="8">OmpA family protein</fullName>
    </submittedName>
</protein>
<proteinExistence type="predicted"/>
<dbReference type="PANTHER" id="PTHR30329:SF21">
    <property type="entry name" value="LIPOPROTEIN YIAD-RELATED"/>
    <property type="match status" value="1"/>
</dbReference>
<dbReference type="PROSITE" id="PS51123">
    <property type="entry name" value="OMPA_2"/>
    <property type="match status" value="1"/>
</dbReference>
<comment type="caution">
    <text evidence="8">The sequence shown here is derived from an EMBL/GenBank/DDBJ whole genome shotgun (WGS) entry which is preliminary data.</text>
</comment>
<dbReference type="CDD" id="cd07185">
    <property type="entry name" value="OmpA_C-like"/>
    <property type="match status" value="1"/>
</dbReference>
<keyword evidence="6" id="KW-0732">Signal</keyword>
<keyword evidence="9" id="KW-1185">Reference proteome</keyword>
<dbReference type="InterPro" id="IPR036737">
    <property type="entry name" value="OmpA-like_sf"/>
</dbReference>
<evidence type="ECO:0000256" key="2">
    <source>
        <dbReference type="ARBA" id="ARBA00023136"/>
    </source>
</evidence>
<dbReference type="SUPFAM" id="SSF103088">
    <property type="entry name" value="OmpA-like"/>
    <property type="match status" value="1"/>
</dbReference>
<dbReference type="PANTHER" id="PTHR30329">
    <property type="entry name" value="STATOR ELEMENT OF FLAGELLAR MOTOR COMPLEX"/>
    <property type="match status" value="1"/>
</dbReference>
<evidence type="ECO:0000256" key="5">
    <source>
        <dbReference type="SAM" id="MobiDB-lite"/>
    </source>
</evidence>
<dbReference type="GO" id="GO:0009279">
    <property type="term" value="C:cell outer membrane"/>
    <property type="evidence" value="ECO:0007669"/>
    <property type="project" value="UniProtKB-SubCell"/>
</dbReference>
<sequence length="305" mass="31900">MMRGPFLALAIALAAGPLAALELDLPATAQLQAQEERPAESVPIATGPWTPSTGPTLAQPAGTIRTEAFRIGGATLTTLQILSPLAAQIEAAGWEVLYTCETRTCGGFDFRHALDVLPAPEMHVSLGDYRYLSARDGDDWLAILVSRAAGAAHIQVTRVSPEGAPPPPVSTTAVPVAPPPGDFAAALERDGRVVLSDLVFATGSAQLGPGDFASLRALADYLAARPSRTVALVGHTDARGALEGNVALSRQRAQSVVDRLVSDHGVARARLRAEGMGYLAPLTTNLTPEGREANRRVEVILTSPD</sequence>
<comment type="subcellular location">
    <subcellularLocation>
        <location evidence="1">Cell outer membrane</location>
    </subcellularLocation>
</comment>
<reference evidence="8 9" key="1">
    <citation type="submission" date="2018-10" db="EMBL/GenBank/DDBJ databases">
        <title>Histidinibacterium lentulum gen. nov., sp. nov., a marine bacterium from the culture broth of Picochlorum sp. 122.</title>
        <authorList>
            <person name="Wang G."/>
        </authorList>
    </citation>
    <scope>NUCLEOTIDE SEQUENCE [LARGE SCALE GENOMIC DNA]</scope>
    <source>
        <strain evidence="8 9">B17</strain>
    </source>
</reference>
<dbReference type="Proteomes" id="UP000268016">
    <property type="component" value="Unassembled WGS sequence"/>
</dbReference>
<evidence type="ECO:0000313" key="9">
    <source>
        <dbReference type="Proteomes" id="UP000268016"/>
    </source>
</evidence>
<dbReference type="PRINTS" id="PR01021">
    <property type="entry name" value="OMPADOMAIN"/>
</dbReference>
<dbReference type="EMBL" id="RDRB01000011">
    <property type="protein sequence ID" value="ROT97832.1"/>
    <property type="molecule type" value="Genomic_DNA"/>
</dbReference>
<name>A0A3N2QRJ7_9RHOB</name>
<evidence type="ECO:0000313" key="8">
    <source>
        <dbReference type="EMBL" id="ROT97832.1"/>
    </source>
</evidence>
<dbReference type="OrthoDB" id="9792021at2"/>
<feature type="domain" description="OmpA-like" evidence="7">
    <location>
        <begin position="187"/>
        <end position="305"/>
    </location>
</feature>